<accession>A0ABV6DEW2</accession>
<dbReference type="Pfam" id="PF11079">
    <property type="entry name" value="YqhG"/>
    <property type="match status" value="2"/>
</dbReference>
<gene>
    <name evidence="2" type="ORF">ACFFK0_01700</name>
</gene>
<feature type="region of interest" description="Disordered" evidence="1">
    <location>
        <begin position="77"/>
        <end position="142"/>
    </location>
</feature>
<evidence type="ECO:0000313" key="3">
    <source>
        <dbReference type="Proteomes" id="UP001589776"/>
    </source>
</evidence>
<proteinExistence type="predicted"/>
<protein>
    <submittedName>
        <fullName evidence="2">YqhG family protein</fullName>
    </submittedName>
</protein>
<feature type="region of interest" description="Disordered" evidence="1">
    <location>
        <begin position="164"/>
        <end position="212"/>
    </location>
</feature>
<feature type="compositionally biased region" description="Low complexity" evidence="1">
    <location>
        <begin position="164"/>
        <end position="177"/>
    </location>
</feature>
<dbReference type="Proteomes" id="UP001589776">
    <property type="component" value="Unassembled WGS sequence"/>
</dbReference>
<name>A0ABV6DEW2_9BACL</name>
<evidence type="ECO:0000256" key="1">
    <source>
        <dbReference type="SAM" id="MobiDB-lite"/>
    </source>
</evidence>
<feature type="compositionally biased region" description="Gly residues" evidence="1">
    <location>
        <begin position="112"/>
        <end position="131"/>
    </location>
</feature>
<keyword evidence="3" id="KW-1185">Reference proteome</keyword>
<dbReference type="EMBL" id="JBHLWN010000012">
    <property type="protein sequence ID" value="MFC0211171.1"/>
    <property type="molecule type" value="Genomic_DNA"/>
</dbReference>
<dbReference type="InterPro" id="IPR024562">
    <property type="entry name" value="YqhG"/>
</dbReference>
<comment type="caution">
    <text evidence="2">The sequence shown here is derived from an EMBL/GenBank/DDBJ whole genome shotgun (WGS) entry which is preliminary data.</text>
</comment>
<feature type="compositionally biased region" description="Low complexity" evidence="1">
    <location>
        <begin position="89"/>
        <end position="111"/>
    </location>
</feature>
<dbReference type="RefSeq" id="WP_377468014.1">
    <property type="nucleotide sequence ID" value="NZ_JBHLWN010000012.1"/>
</dbReference>
<reference evidence="2 3" key="1">
    <citation type="submission" date="2024-09" db="EMBL/GenBank/DDBJ databases">
        <authorList>
            <person name="Sun Q."/>
            <person name="Mori K."/>
        </authorList>
    </citation>
    <scope>NUCLEOTIDE SEQUENCE [LARGE SCALE GENOMIC DNA]</scope>
    <source>
        <strain evidence="2 3">CCM 7759</strain>
    </source>
</reference>
<sequence>MNAEQIRSFVHAYLEAYQCDIVEKAPTHVTVKLSVEADKELTNRAYYWGFVERTGAPAETMTMTFVFDPPAYQALKSAKPFSGGGRPGQPGQPAAGPGAQGSAAGLASAAPAGGGSASSAAAGGGAAGPTGGAAATTGAGSASGIGSASGAGVVGAGGIAARSGTSGAAVSSGTAAGYRSAPGGQMGPSAPASRPGIGGPPAPGTGAVVSAVQGAPGTSDSILGRYFGFVPTTVTARVPTDDVTFGSRRLQQLFQSAKTRGRFVRMFEEPRETANGRAPAYETWLHVNFKVELVCDMKRSEVHSLAIGLASGIIRERFFEEELLKRKLTARLPDNIRLLPDVLPYGEAAARLEAHVEQTVRSYDHRWAELAGEHLREELERIDAYYGTLLQNADPEQKPDIEAQYDNRKREIDWQYRPRIEVSVINCGFFHLQAEAAQT</sequence>
<organism evidence="2 3">
    <name type="scientific">Paenibacillus chartarius</name>
    <dbReference type="NCBI Taxonomy" id="747481"/>
    <lineage>
        <taxon>Bacteria</taxon>
        <taxon>Bacillati</taxon>
        <taxon>Bacillota</taxon>
        <taxon>Bacilli</taxon>
        <taxon>Bacillales</taxon>
        <taxon>Paenibacillaceae</taxon>
        <taxon>Paenibacillus</taxon>
    </lineage>
</organism>
<evidence type="ECO:0000313" key="2">
    <source>
        <dbReference type="EMBL" id="MFC0211171.1"/>
    </source>
</evidence>